<evidence type="ECO:0000313" key="4">
    <source>
        <dbReference type="RefSeq" id="XP_036356702.1"/>
    </source>
</evidence>
<reference evidence="4" key="1">
    <citation type="submission" date="2025-08" db="UniProtKB">
        <authorList>
            <consortium name="RefSeq"/>
        </authorList>
    </citation>
    <scope>IDENTIFICATION</scope>
</reference>
<dbReference type="Proteomes" id="UP000515154">
    <property type="component" value="Linkage group LG2"/>
</dbReference>
<accession>A0A7E6EPI3</accession>
<feature type="chain" id="PRO_5028994013" evidence="2">
    <location>
        <begin position="36"/>
        <end position="113"/>
    </location>
</feature>
<dbReference type="RefSeq" id="XP_036356702.1">
    <property type="nucleotide sequence ID" value="XM_036500809.1"/>
</dbReference>
<feature type="region of interest" description="Disordered" evidence="1">
    <location>
        <begin position="56"/>
        <end position="77"/>
    </location>
</feature>
<dbReference type="AlphaFoldDB" id="A0A7E6EPI3"/>
<dbReference type="KEGG" id="osn:118762366"/>
<organism evidence="3 4">
    <name type="scientific">Octopus sinensis</name>
    <name type="common">East Asian common octopus</name>
    <dbReference type="NCBI Taxonomy" id="2607531"/>
    <lineage>
        <taxon>Eukaryota</taxon>
        <taxon>Metazoa</taxon>
        <taxon>Spiralia</taxon>
        <taxon>Lophotrochozoa</taxon>
        <taxon>Mollusca</taxon>
        <taxon>Cephalopoda</taxon>
        <taxon>Coleoidea</taxon>
        <taxon>Octopodiformes</taxon>
        <taxon>Octopoda</taxon>
        <taxon>Incirrata</taxon>
        <taxon>Octopodidae</taxon>
        <taxon>Octopus</taxon>
    </lineage>
</organism>
<feature type="signal peptide" evidence="2">
    <location>
        <begin position="1"/>
        <end position="35"/>
    </location>
</feature>
<evidence type="ECO:0000256" key="2">
    <source>
        <dbReference type="SAM" id="SignalP"/>
    </source>
</evidence>
<feature type="compositionally biased region" description="Basic and acidic residues" evidence="1">
    <location>
        <begin position="65"/>
        <end position="77"/>
    </location>
</feature>
<sequence>MELKFFFPSSHLCSMSVQSVMLSLLLSLICLSCFMEEHTASGLVLPAQSTSKVKRQSAESSLQLKTEKPTTKDNVHERHISKKDLSNLLKLLQILRELQMTSALPTMSSLRFR</sequence>
<name>A0A7E6EPI3_9MOLL</name>
<gene>
    <name evidence="4" type="primary">LOC118762366</name>
</gene>
<proteinExistence type="predicted"/>
<evidence type="ECO:0000313" key="3">
    <source>
        <dbReference type="Proteomes" id="UP000515154"/>
    </source>
</evidence>
<keyword evidence="2" id="KW-0732">Signal</keyword>
<keyword evidence="3" id="KW-1185">Reference proteome</keyword>
<evidence type="ECO:0000256" key="1">
    <source>
        <dbReference type="SAM" id="MobiDB-lite"/>
    </source>
</evidence>
<protein>
    <submittedName>
        <fullName evidence="4">Uncharacterized protein LOC118762366</fullName>
    </submittedName>
</protein>